<dbReference type="AlphaFoldDB" id="A0A0R2IT86"/>
<keyword evidence="16" id="KW-1185">Reference proteome</keyword>
<evidence type="ECO:0000313" key="15">
    <source>
        <dbReference type="EMBL" id="KRN66053.1"/>
    </source>
</evidence>
<gene>
    <name evidence="15" type="ORF">IV80_GL001613</name>
</gene>
<dbReference type="GO" id="GO:0042802">
    <property type="term" value="F:identical protein binding"/>
    <property type="evidence" value="ECO:0007669"/>
    <property type="project" value="UniProtKB-ARBA"/>
</dbReference>
<dbReference type="PANTHER" id="PTHR32309">
    <property type="entry name" value="TYROSINE-PROTEIN KINASE"/>
    <property type="match status" value="1"/>
</dbReference>
<feature type="domain" description="AAA" evidence="14">
    <location>
        <begin position="64"/>
        <end position="212"/>
    </location>
</feature>
<evidence type="ECO:0000256" key="13">
    <source>
        <dbReference type="ARBA" id="ARBA00051245"/>
    </source>
</evidence>
<evidence type="ECO:0000256" key="7">
    <source>
        <dbReference type="ARBA" id="ARBA00022777"/>
    </source>
</evidence>
<dbReference type="OrthoDB" id="9794577at2"/>
<dbReference type="Pfam" id="PF13614">
    <property type="entry name" value="AAA_31"/>
    <property type="match status" value="1"/>
</dbReference>
<evidence type="ECO:0000256" key="3">
    <source>
        <dbReference type="ARBA" id="ARBA00011903"/>
    </source>
</evidence>
<dbReference type="FunFam" id="3.40.50.300:FF:000527">
    <property type="entry name" value="Tyrosine-protein kinase etk"/>
    <property type="match status" value="1"/>
</dbReference>
<evidence type="ECO:0000259" key="14">
    <source>
        <dbReference type="Pfam" id="PF13614"/>
    </source>
</evidence>
<evidence type="ECO:0000256" key="11">
    <source>
        <dbReference type="ARBA" id="ARBA00023169"/>
    </source>
</evidence>
<keyword evidence="5" id="KW-0808">Transferase</keyword>
<keyword evidence="9" id="KW-0972">Capsule biogenesis/degradation</keyword>
<dbReference type="GO" id="GO:0005524">
    <property type="term" value="F:ATP binding"/>
    <property type="evidence" value="ECO:0007669"/>
    <property type="project" value="UniProtKB-KW"/>
</dbReference>
<evidence type="ECO:0000256" key="4">
    <source>
        <dbReference type="ARBA" id="ARBA00019200"/>
    </source>
</evidence>
<dbReference type="InterPro" id="IPR025669">
    <property type="entry name" value="AAA_dom"/>
</dbReference>
<evidence type="ECO:0000256" key="9">
    <source>
        <dbReference type="ARBA" id="ARBA00022903"/>
    </source>
</evidence>
<comment type="similarity">
    <text evidence="2">Belongs to the CpsD/CapB family.</text>
</comment>
<dbReference type="SUPFAM" id="SSF52540">
    <property type="entry name" value="P-loop containing nucleoside triphosphate hydrolases"/>
    <property type="match status" value="1"/>
</dbReference>
<evidence type="ECO:0000256" key="1">
    <source>
        <dbReference type="ARBA" id="ARBA00005132"/>
    </source>
</evidence>
<dbReference type="Gene3D" id="3.40.50.300">
    <property type="entry name" value="P-loop containing nucleotide triphosphate hydrolases"/>
    <property type="match status" value="1"/>
</dbReference>
<keyword evidence="7 15" id="KW-0418">Kinase</keyword>
<dbReference type="EC" id="2.7.10.2" evidence="3"/>
<reference evidence="15 16" key="1">
    <citation type="journal article" date="2015" name="Genome Announc.">
        <title>Expanding the biotechnology potential of lactobacilli through comparative genomics of 213 strains and associated genera.</title>
        <authorList>
            <person name="Sun Z."/>
            <person name="Harris H.M."/>
            <person name="McCann A."/>
            <person name="Guo C."/>
            <person name="Argimon S."/>
            <person name="Zhang W."/>
            <person name="Yang X."/>
            <person name="Jeffery I.B."/>
            <person name="Cooney J.C."/>
            <person name="Kagawa T.F."/>
            <person name="Liu W."/>
            <person name="Song Y."/>
            <person name="Salvetti E."/>
            <person name="Wrobel A."/>
            <person name="Rasinkangas P."/>
            <person name="Parkhill J."/>
            <person name="Rea M.C."/>
            <person name="O'Sullivan O."/>
            <person name="Ritari J."/>
            <person name="Douillard F.P."/>
            <person name="Paul Ross R."/>
            <person name="Yang R."/>
            <person name="Briner A.E."/>
            <person name="Felis G.E."/>
            <person name="de Vos W.M."/>
            <person name="Barrangou R."/>
            <person name="Klaenhammer T.R."/>
            <person name="Caufield P.W."/>
            <person name="Cui Y."/>
            <person name="Zhang H."/>
            <person name="O'Toole P.W."/>
        </authorList>
    </citation>
    <scope>NUCLEOTIDE SEQUENCE [LARGE SCALE GENOMIC DNA]</scope>
    <source>
        <strain evidence="15 16">DSM 17757</strain>
    </source>
</reference>
<evidence type="ECO:0000256" key="5">
    <source>
        <dbReference type="ARBA" id="ARBA00022679"/>
    </source>
</evidence>
<comment type="pathway">
    <text evidence="1">Capsule biogenesis; capsule polysaccharide biosynthesis.</text>
</comment>
<comment type="catalytic activity">
    <reaction evidence="13">
        <text>L-tyrosyl-[protein] + ATP = O-phospho-L-tyrosyl-[protein] + ADP + H(+)</text>
        <dbReference type="Rhea" id="RHEA:10596"/>
        <dbReference type="Rhea" id="RHEA-COMP:10136"/>
        <dbReference type="Rhea" id="RHEA-COMP:20101"/>
        <dbReference type="ChEBI" id="CHEBI:15378"/>
        <dbReference type="ChEBI" id="CHEBI:30616"/>
        <dbReference type="ChEBI" id="CHEBI:46858"/>
        <dbReference type="ChEBI" id="CHEBI:61978"/>
        <dbReference type="ChEBI" id="CHEBI:456216"/>
        <dbReference type="EC" id="2.7.10.2"/>
    </reaction>
</comment>
<sequence length="251" mass="27261">MPLFRKKRKLNNASLKNGVGLVTVTDPSSVVSEQFRTIRTNIQFSSVDKTLRSIAVTSPEPFEGKSTVGANLAVVWAKQNQKTVIIDADMRRPTVHRTFNLLNASGLSSYLAGNAVYEEIVQSTDVPNLSVITSGPVPPNPAELLNSQRLDTLIQRLQSEFEMIIVDAPPVNTVTDAQVLAAKVDGVVLIVPQAIAEKGSVIHAVEQLKKVQAKILGTVMNRFKASKTPGYYGGYYGGNYGGYYGVDDKHD</sequence>
<dbReference type="EMBL" id="JQBR01000006">
    <property type="protein sequence ID" value="KRN66053.1"/>
    <property type="molecule type" value="Genomic_DNA"/>
</dbReference>
<accession>A0A0R2IT86</accession>
<dbReference type="GO" id="GO:0045227">
    <property type="term" value="P:capsule polysaccharide biosynthetic process"/>
    <property type="evidence" value="ECO:0007669"/>
    <property type="project" value="UniProtKB-UniPathway"/>
</dbReference>
<evidence type="ECO:0000256" key="12">
    <source>
        <dbReference type="ARBA" id="ARBA00024964"/>
    </source>
</evidence>
<proteinExistence type="inferred from homology"/>
<evidence type="ECO:0000256" key="8">
    <source>
        <dbReference type="ARBA" id="ARBA00022840"/>
    </source>
</evidence>
<name>A0A0R2IT86_9LACO</name>
<dbReference type="GO" id="GO:0004715">
    <property type="term" value="F:non-membrane spanning protein tyrosine kinase activity"/>
    <property type="evidence" value="ECO:0007669"/>
    <property type="project" value="UniProtKB-EC"/>
</dbReference>
<dbReference type="UniPathway" id="UPA00934"/>
<dbReference type="InterPro" id="IPR005702">
    <property type="entry name" value="Wzc-like_C"/>
</dbReference>
<dbReference type="GO" id="GO:0005886">
    <property type="term" value="C:plasma membrane"/>
    <property type="evidence" value="ECO:0007669"/>
    <property type="project" value="TreeGrafter"/>
</dbReference>
<keyword evidence="10" id="KW-0829">Tyrosine-protein kinase</keyword>
<dbReference type="PATRIC" id="fig|319652.3.peg.1633"/>
<dbReference type="CDD" id="cd05387">
    <property type="entry name" value="BY-kinase"/>
    <property type="match status" value="1"/>
</dbReference>
<evidence type="ECO:0000256" key="6">
    <source>
        <dbReference type="ARBA" id="ARBA00022741"/>
    </source>
</evidence>
<dbReference type="STRING" id="319652.IV80_GL001613"/>
<evidence type="ECO:0000256" key="10">
    <source>
        <dbReference type="ARBA" id="ARBA00023137"/>
    </source>
</evidence>
<evidence type="ECO:0000256" key="2">
    <source>
        <dbReference type="ARBA" id="ARBA00007316"/>
    </source>
</evidence>
<dbReference type="NCBIfam" id="TIGR01007">
    <property type="entry name" value="eps_fam"/>
    <property type="match status" value="1"/>
</dbReference>
<dbReference type="PANTHER" id="PTHR32309:SF13">
    <property type="entry name" value="FERRIC ENTEROBACTIN TRANSPORT PROTEIN FEPE"/>
    <property type="match status" value="1"/>
</dbReference>
<comment type="caution">
    <text evidence="15">The sequence shown here is derived from an EMBL/GenBank/DDBJ whole genome shotgun (WGS) entry which is preliminary data.</text>
</comment>
<comment type="function">
    <text evidence="12">Involved in the regulation of capsular polysaccharide biosynthesis. Autophosphorylation of CpsD attenuates its activity and reduces the level of encapsulation. May be part of a complex that directs the coordinated polymerization and export to the cell surface of the capsular polysaccharide.</text>
</comment>
<keyword evidence="8" id="KW-0067">ATP-binding</keyword>
<organism evidence="15 16">
    <name type="scientific">Pediococcus cellicola</name>
    <dbReference type="NCBI Taxonomy" id="319652"/>
    <lineage>
        <taxon>Bacteria</taxon>
        <taxon>Bacillati</taxon>
        <taxon>Bacillota</taxon>
        <taxon>Bacilli</taxon>
        <taxon>Lactobacillales</taxon>
        <taxon>Lactobacillaceae</taxon>
        <taxon>Pediococcus</taxon>
    </lineage>
</organism>
<dbReference type="Proteomes" id="UP000051568">
    <property type="component" value="Unassembled WGS sequence"/>
</dbReference>
<dbReference type="InterPro" id="IPR050445">
    <property type="entry name" value="Bact_polysacc_biosynth/exp"/>
</dbReference>
<protein>
    <recommendedName>
        <fullName evidence="4">Tyrosine-protein kinase CpsD</fullName>
        <ecNumber evidence="3">2.7.10.2</ecNumber>
    </recommendedName>
</protein>
<dbReference type="RefSeq" id="WP_057751294.1">
    <property type="nucleotide sequence ID" value="NZ_BJVH01000007.1"/>
</dbReference>
<keyword evidence="11" id="KW-0270">Exopolysaccharide synthesis</keyword>
<evidence type="ECO:0000313" key="16">
    <source>
        <dbReference type="Proteomes" id="UP000051568"/>
    </source>
</evidence>
<keyword evidence="6" id="KW-0547">Nucleotide-binding</keyword>
<dbReference type="InterPro" id="IPR027417">
    <property type="entry name" value="P-loop_NTPase"/>
</dbReference>